<keyword evidence="1" id="KW-0732">Signal</keyword>
<accession>A0ABP5YRQ5</accession>
<name>A0ABP5YRQ5_9ACTN</name>
<comment type="caution">
    <text evidence="2">The sequence shown here is derived from an EMBL/GenBank/DDBJ whole genome shotgun (WGS) entry which is preliminary data.</text>
</comment>
<dbReference type="RefSeq" id="WP_344357920.1">
    <property type="nucleotide sequence ID" value="NZ_BAAASR010000006.1"/>
</dbReference>
<proteinExistence type="predicted"/>
<gene>
    <name evidence="2" type="ORF">GCM10010393_13190</name>
</gene>
<feature type="chain" id="PRO_5047164642" description="DUF2613 domain-containing protein" evidence="1">
    <location>
        <begin position="24"/>
        <end position="59"/>
    </location>
</feature>
<feature type="signal peptide" evidence="1">
    <location>
        <begin position="1"/>
        <end position="23"/>
    </location>
</feature>
<evidence type="ECO:0008006" key="4">
    <source>
        <dbReference type="Google" id="ProtNLM"/>
    </source>
</evidence>
<sequence>MNTGVKIAAFAAALAATFGTAYGVGKAVGPVVTTEERPAAPHGAHDGKVRTAAFTVHAH</sequence>
<dbReference type="Proteomes" id="UP001499942">
    <property type="component" value="Unassembled WGS sequence"/>
</dbReference>
<keyword evidence="3" id="KW-1185">Reference proteome</keyword>
<evidence type="ECO:0000313" key="3">
    <source>
        <dbReference type="Proteomes" id="UP001499942"/>
    </source>
</evidence>
<evidence type="ECO:0000256" key="1">
    <source>
        <dbReference type="SAM" id="SignalP"/>
    </source>
</evidence>
<organism evidence="2 3">
    <name type="scientific">Streptomyces gobitricini</name>
    <dbReference type="NCBI Taxonomy" id="68211"/>
    <lineage>
        <taxon>Bacteria</taxon>
        <taxon>Bacillati</taxon>
        <taxon>Actinomycetota</taxon>
        <taxon>Actinomycetes</taxon>
        <taxon>Kitasatosporales</taxon>
        <taxon>Streptomycetaceae</taxon>
        <taxon>Streptomyces</taxon>
    </lineage>
</organism>
<evidence type="ECO:0000313" key="2">
    <source>
        <dbReference type="EMBL" id="GAA2483746.1"/>
    </source>
</evidence>
<protein>
    <recommendedName>
        <fullName evidence="4">DUF2613 domain-containing protein</fullName>
    </recommendedName>
</protein>
<dbReference type="EMBL" id="BAAASR010000006">
    <property type="protein sequence ID" value="GAA2483746.1"/>
    <property type="molecule type" value="Genomic_DNA"/>
</dbReference>
<reference evidence="3" key="1">
    <citation type="journal article" date="2019" name="Int. J. Syst. Evol. Microbiol.">
        <title>The Global Catalogue of Microorganisms (GCM) 10K type strain sequencing project: providing services to taxonomists for standard genome sequencing and annotation.</title>
        <authorList>
            <consortium name="The Broad Institute Genomics Platform"/>
            <consortium name="The Broad Institute Genome Sequencing Center for Infectious Disease"/>
            <person name="Wu L."/>
            <person name="Ma J."/>
        </authorList>
    </citation>
    <scope>NUCLEOTIDE SEQUENCE [LARGE SCALE GENOMIC DNA]</scope>
    <source>
        <strain evidence="3">JCM 5062</strain>
    </source>
</reference>